<dbReference type="Proteomes" id="UP000298493">
    <property type="component" value="Unassembled WGS sequence"/>
</dbReference>
<gene>
    <name evidence="1" type="ORF">E6O75_ATG00290</name>
</gene>
<dbReference type="EMBL" id="SNSC02000001">
    <property type="protein sequence ID" value="TID27523.1"/>
    <property type="molecule type" value="Genomic_DNA"/>
</dbReference>
<evidence type="ECO:0000313" key="1">
    <source>
        <dbReference type="EMBL" id="TID27523.1"/>
    </source>
</evidence>
<reference evidence="1 2" key="1">
    <citation type="submission" date="2019-04" db="EMBL/GenBank/DDBJ databases">
        <title>High contiguity whole genome sequence and gene annotation resource for two Venturia nashicola isolates.</title>
        <authorList>
            <person name="Prokchorchik M."/>
            <person name="Won K."/>
            <person name="Lee Y."/>
            <person name="Choi E.D."/>
            <person name="Segonzac C."/>
            <person name="Sohn K.H."/>
        </authorList>
    </citation>
    <scope>NUCLEOTIDE SEQUENCE [LARGE SCALE GENOMIC DNA]</scope>
    <source>
        <strain evidence="1 2">PRI2</strain>
    </source>
</reference>
<comment type="caution">
    <text evidence="1">The sequence shown here is derived from an EMBL/GenBank/DDBJ whole genome shotgun (WGS) entry which is preliminary data.</text>
</comment>
<organism evidence="1 2">
    <name type="scientific">Venturia nashicola</name>
    <dbReference type="NCBI Taxonomy" id="86259"/>
    <lineage>
        <taxon>Eukaryota</taxon>
        <taxon>Fungi</taxon>
        <taxon>Dikarya</taxon>
        <taxon>Ascomycota</taxon>
        <taxon>Pezizomycotina</taxon>
        <taxon>Dothideomycetes</taxon>
        <taxon>Pleosporomycetidae</taxon>
        <taxon>Venturiales</taxon>
        <taxon>Venturiaceae</taxon>
        <taxon>Venturia</taxon>
    </lineage>
</organism>
<name>A0A4Z1PEY6_9PEZI</name>
<proteinExistence type="predicted"/>
<dbReference type="AlphaFoldDB" id="A0A4Z1PEY6"/>
<sequence>MTDDELVDKDIEFNRMFLNVFKNENLHTTIEKCLPKAYLPPLAKDEDLYWVDDNEIWELGEDVGFPIFTPVHLITFAHA</sequence>
<evidence type="ECO:0000313" key="2">
    <source>
        <dbReference type="Proteomes" id="UP000298493"/>
    </source>
</evidence>
<protein>
    <submittedName>
        <fullName evidence="1">Uncharacterized protein</fullName>
    </submittedName>
</protein>
<keyword evidence="2" id="KW-1185">Reference proteome</keyword>
<accession>A0A4Z1PEY6</accession>